<keyword evidence="6" id="KW-1185">Reference proteome</keyword>
<dbReference type="PANTHER" id="PTHR43205:SF19">
    <property type="entry name" value="ENOYL REDUCTASE (ER) DOMAIN-CONTAINING PROTEIN"/>
    <property type="match status" value="1"/>
</dbReference>
<dbReference type="InterPro" id="IPR013149">
    <property type="entry name" value="ADH-like_C"/>
</dbReference>
<dbReference type="AlphaFoldDB" id="A0A7H9HPY7"/>
<evidence type="ECO:0000313" key="5">
    <source>
        <dbReference type="EMBL" id="QLQ79349.1"/>
    </source>
</evidence>
<sequence length="364" mass="39683">MVSAKQWVMKSVPEAGQPFNFDFNDPKSTFKLNKVEISADTLTDGEILVETLYLSNDPAQKFWIASIDKNYSKGVQPGEIIPARGLGKILASKNKNYAAGDYVMGRVGWTTAVIISDPDSSEITKISKDDVEELWWYLSVLGSTALTAYFIFLKYAGLKETEECYGKTFLISGAAGAVGSLCTQIAINVFKASKVIAIAGGPEKVRYLESLSQNIVGVDYKSETFKQDLETAAGGSNTVDFFIDNVGGDILDLGVNLLKVHGTVVACGSISGYNDPEKLAFKNYVTVITKRLTLRGLLVSDCRDEFPEALAKLKQWIKTKKIDAINSATVVDASGDNFEFVPVIWSGLFKGINKGKLISMVKKE</sequence>
<gene>
    <name evidence="5" type="ORF">HG537_0B06970</name>
</gene>
<keyword evidence="2" id="KW-1133">Transmembrane helix</keyword>
<evidence type="ECO:0000256" key="2">
    <source>
        <dbReference type="SAM" id="Phobius"/>
    </source>
</evidence>
<dbReference type="InterPro" id="IPR045010">
    <property type="entry name" value="MDR_fam"/>
</dbReference>
<reference evidence="5 6" key="1">
    <citation type="submission" date="2020-06" db="EMBL/GenBank/DDBJ databases">
        <title>The yeast mating-type switching endonuclease HO is a domesticated member of an unorthodox homing genetic element family.</title>
        <authorList>
            <person name="Coughlan A.Y."/>
            <person name="Lombardi L."/>
            <person name="Braun-Galleani S."/>
            <person name="Martos A.R."/>
            <person name="Galeote V."/>
            <person name="Bigey F."/>
            <person name="Dequin S."/>
            <person name="Byrne K.P."/>
            <person name="Wolfe K.H."/>
        </authorList>
    </citation>
    <scope>NUCLEOTIDE SEQUENCE [LARGE SCALE GENOMIC DNA]</scope>
    <source>
        <strain evidence="5 6">CBS2947</strain>
    </source>
</reference>
<evidence type="ECO:0000259" key="4">
    <source>
        <dbReference type="Pfam" id="PF16884"/>
    </source>
</evidence>
<dbReference type="CDD" id="cd05288">
    <property type="entry name" value="PGDH"/>
    <property type="match status" value="1"/>
</dbReference>
<dbReference type="InterPro" id="IPR041694">
    <property type="entry name" value="ADH_N_2"/>
</dbReference>
<dbReference type="SUPFAM" id="SSF51735">
    <property type="entry name" value="NAD(P)-binding Rossmann-fold domains"/>
    <property type="match status" value="1"/>
</dbReference>
<feature type="domain" description="Oxidoreductase N-terminal" evidence="4">
    <location>
        <begin position="27"/>
        <end position="118"/>
    </location>
</feature>
<dbReference type="PANTHER" id="PTHR43205">
    <property type="entry name" value="PROSTAGLANDIN REDUCTASE"/>
    <property type="match status" value="1"/>
</dbReference>
<dbReference type="SUPFAM" id="SSF50129">
    <property type="entry name" value="GroES-like"/>
    <property type="match status" value="1"/>
</dbReference>
<keyword evidence="2" id="KW-0812">Transmembrane</keyword>
<keyword evidence="1" id="KW-0560">Oxidoreductase</keyword>
<dbReference type="OrthoDB" id="809632at2759"/>
<evidence type="ECO:0000313" key="6">
    <source>
        <dbReference type="Proteomes" id="UP000510647"/>
    </source>
</evidence>
<proteinExistence type="predicted"/>
<dbReference type="Pfam" id="PF16884">
    <property type="entry name" value="ADH_N_2"/>
    <property type="match status" value="1"/>
</dbReference>
<evidence type="ECO:0008006" key="7">
    <source>
        <dbReference type="Google" id="ProtNLM"/>
    </source>
</evidence>
<evidence type="ECO:0000256" key="1">
    <source>
        <dbReference type="ARBA" id="ARBA00023002"/>
    </source>
</evidence>
<dbReference type="Gene3D" id="3.40.50.720">
    <property type="entry name" value="NAD(P)-binding Rossmann-like Domain"/>
    <property type="match status" value="1"/>
</dbReference>
<dbReference type="Proteomes" id="UP000510647">
    <property type="component" value="Chromosome 2"/>
</dbReference>
<name>A0A7H9HPY7_9SACH</name>
<accession>A0A7H9HPY7</accession>
<dbReference type="InterPro" id="IPR011032">
    <property type="entry name" value="GroES-like_sf"/>
</dbReference>
<dbReference type="Gene3D" id="3.90.180.10">
    <property type="entry name" value="Medium-chain alcohol dehydrogenases, catalytic domain"/>
    <property type="match status" value="1"/>
</dbReference>
<dbReference type="InterPro" id="IPR036291">
    <property type="entry name" value="NAD(P)-bd_dom_sf"/>
</dbReference>
<dbReference type="EMBL" id="CP059268">
    <property type="protein sequence ID" value="QLQ79349.1"/>
    <property type="molecule type" value="Genomic_DNA"/>
</dbReference>
<dbReference type="Pfam" id="PF00107">
    <property type="entry name" value="ADH_zinc_N"/>
    <property type="match status" value="1"/>
</dbReference>
<feature type="transmembrane region" description="Helical" evidence="2">
    <location>
        <begin position="169"/>
        <end position="190"/>
    </location>
</feature>
<protein>
    <recommendedName>
        <fullName evidence="7">Enoyl reductase (ER) domain-containing protein</fullName>
    </recommendedName>
</protein>
<dbReference type="GO" id="GO:0016628">
    <property type="term" value="F:oxidoreductase activity, acting on the CH-CH group of donors, NAD or NADP as acceptor"/>
    <property type="evidence" value="ECO:0007669"/>
    <property type="project" value="InterPro"/>
</dbReference>
<feature type="domain" description="Alcohol dehydrogenase-like C-terminal" evidence="3">
    <location>
        <begin position="177"/>
        <end position="314"/>
    </location>
</feature>
<feature type="transmembrane region" description="Helical" evidence="2">
    <location>
        <begin position="134"/>
        <end position="157"/>
    </location>
</feature>
<keyword evidence="2" id="KW-0472">Membrane</keyword>
<organism evidence="5 6">
    <name type="scientific">Torulaspora globosa</name>
    <dbReference type="NCBI Taxonomy" id="48254"/>
    <lineage>
        <taxon>Eukaryota</taxon>
        <taxon>Fungi</taxon>
        <taxon>Dikarya</taxon>
        <taxon>Ascomycota</taxon>
        <taxon>Saccharomycotina</taxon>
        <taxon>Saccharomycetes</taxon>
        <taxon>Saccharomycetales</taxon>
        <taxon>Saccharomycetaceae</taxon>
        <taxon>Torulaspora</taxon>
    </lineage>
</organism>
<evidence type="ECO:0000259" key="3">
    <source>
        <dbReference type="Pfam" id="PF00107"/>
    </source>
</evidence>